<dbReference type="Proteomes" id="UP000694865">
    <property type="component" value="Unplaced"/>
</dbReference>
<keyword evidence="5" id="KW-0597">Phosphoprotein</keyword>
<evidence type="ECO:0000256" key="10">
    <source>
        <dbReference type="RuleBase" id="RU003946"/>
    </source>
</evidence>
<evidence type="ECO:0000313" key="13">
    <source>
        <dbReference type="Proteomes" id="UP000694865"/>
    </source>
</evidence>
<organism evidence="13 14">
    <name type="scientific">Saccoglossus kowalevskii</name>
    <name type="common">Acorn worm</name>
    <dbReference type="NCBI Taxonomy" id="10224"/>
    <lineage>
        <taxon>Eukaryota</taxon>
        <taxon>Metazoa</taxon>
        <taxon>Hemichordata</taxon>
        <taxon>Enteropneusta</taxon>
        <taxon>Harrimaniidae</taxon>
        <taxon>Saccoglossus</taxon>
    </lineage>
</organism>
<evidence type="ECO:0000256" key="2">
    <source>
        <dbReference type="ARBA" id="ARBA00001947"/>
    </source>
</evidence>
<comment type="cofactor">
    <cofactor evidence="2">
        <name>Zn(2+)</name>
        <dbReference type="ChEBI" id="CHEBI:29105"/>
    </cofactor>
</comment>
<dbReference type="CDD" id="cd16012">
    <property type="entry name" value="ALP"/>
    <property type="match status" value="1"/>
</dbReference>
<dbReference type="PANTHER" id="PTHR11596:SF5">
    <property type="entry name" value="ALKALINE PHOSPHATASE"/>
    <property type="match status" value="1"/>
</dbReference>
<comment type="cofactor">
    <cofactor evidence="1">
        <name>Mg(2+)</name>
        <dbReference type="ChEBI" id="CHEBI:18420"/>
    </cofactor>
</comment>
<evidence type="ECO:0000256" key="1">
    <source>
        <dbReference type="ARBA" id="ARBA00001946"/>
    </source>
</evidence>
<comment type="catalytic activity">
    <reaction evidence="11">
        <text>a phosphate monoester + H2O = an alcohol + phosphate</text>
        <dbReference type="Rhea" id="RHEA:15017"/>
        <dbReference type="ChEBI" id="CHEBI:15377"/>
        <dbReference type="ChEBI" id="CHEBI:30879"/>
        <dbReference type="ChEBI" id="CHEBI:43474"/>
        <dbReference type="ChEBI" id="CHEBI:67140"/>
        <dbReference type="EC" id="3.1.3.1"/>
    </reaction>
</comment>
<dbReference type="GeneID" id="100370871"/>
<evidence type="ECO:0000313" key="14">
    <source>
        <dbReference type="RefSeq" id="XP_006822494.1"/>
    </source>
</evidence>
<evidence type="ECO:0000256" key="3">
    <source>
        <dbReference type="ARBA" id="ARBA00005984"/>
    </source>
</evidence>
<sequence>MAASIVYHLVLSVIIGFMVRGVCCQSAEEWIQQGKDELEKYLELKQNTNIAKNVIVFLGDGMGIPTVTSARIYKGQLAGQTGEEYVLGFEGLPRAALIKTYNTDYQVPDSAGTATAMLSGVKTKRGLIGVDSSVQRANCSSVTEKAKLESVFDLAVKEGKSAGIISTKSITNASPASVYAHSPERYWESVGVDGCKDIAAQFLENSLDFQVVLAGGRKTMMPISETDPEDPELRGERLDGRNLIDEWVDSIPDGINAQYVWNQEQFDNVDTDNIEYLLGLFGHDEMKFECKRHNDTAGEPSIVEMVEKAITILQKNDRGYFLFVEGGLIDTAHHGNWAYGAITDTVAFDDAVEKALDMVSTEDTLVIVTADHGHVNTVNGYPYRGNPILGVTSDVLEAYDELPYTTITYANGPSGVAVAASYRINGTRPDIRLQDTESPNYIQQSLVPTDSESHGGEDVSLHADGPYSHLFQGVHEQTYIAHVIKYAARLGEYAEDHNNGVSLLHVRLHVCLCLAIVFCFQFMYFPGLYNL</sequence>
<evidence type="ECO:0000256" key="6">
    <source>
        <dbReference type="ARBA" id="ARBA00022723"/>
    </source>
</evidence>
<keyword evidence="8 11" id="KW-0862">Zinc</keyword>
<dbReference type="PRINTS" id="PR00113">
    <property type="entry name" value="ALKPHPHTASE"/>
</dbReference>
<evidence type="ECO:0000256" key="4">
    <source>
        <dbReference type="ARBA" id="ARBA00012647"/>
    </source>
</evidence>
<dbReference type="Pfam" id="PF00245">
    <property type="entry name" value="Alk_phosphatase"/>
    <property type="match status" value="1"/>
</dbReference>
<reference evidence="14" key="1">
    <citation type="submission" date="2025-08" db="UniProtKB">
        <authorList>
            <consortium name="RefSeq"/>
        </authorList>
    </citation>
    <scope>IDENTIFICATION</scope>
    <source>
        <tissue evidence="14">Testes</tissue>
    </source>
</reference>
<feature type="transmembrane region" description="Helical" evidence="12">
    <location>
        <begin position="6"/>
        <end position="23"/>
    </location>
</feature>
<dbReference type="SMART" id="SM00098">
    <property type="entry name" value="alkPPc"/>
    <property type="match status" value="1"/>
</dbReference>
<dbReference type="Gene3D" id="3.40.720.10">
    <property type="entry name" value="Alkaline Phosphatase, subunit A"/>
    <property type="match status" value="1"/>
</dbReference>
<dbReference type="InterPro" id="IPR001952">
    <property type="entry name" value="Alkaline_phosphatase"/>
</dbReference>
<accession>A0ABM0MR53</accession>
<keyword evidence="13" id="KW-1185">Reference proteome</keyword>
<evidence type="ECO:0000256" key="7">
    <source>
        <dbReference type="ARBA" id="ARBA00022801"/>
    </source>
</evidence>
<evidence type="ECO:0000256" key="8">
    <source>
        <dbReference type="ARBA" id="ARBA00022833"/>
    </source>
</evidence>
<dbReference type="EC" id="3.1.3.1" evidence="4 11"/>
<keyword evidence="12" id="KW-0812">Transmembrane</keyword>
<evidence type="ECO:0000256" key="12">
    <source>
        <dbReference type="SAM" id="Phobius"/>
    </source>
</evidence>
<keyword evidence="12" id="KW-1133">Transmembrane helix</keyword>
<dbReference type="InterPro" id="IPR017850">
    <property type="entry name" value="Alkaline_phosphatase_core_sf"/>
</dbReference>
<feature type="transmembrane region" description="Helical" evidence="12">
    <location>
        <begin position="506"/>
        <end position="525"/>
    </location>
</feature>
<dbReference type="SUPFAM" id="SSF53649">
    <property type="entry name" value="Alkaline phosphatase-like"/>
    <property type="match status" value="1"/>
</dbReference>
<keyword evidence="9 11" id="KW-0460">Magnesium</keyword>
<evidence type="ECO:0000256" key="9">
    <source>
        <dbReference type="ARBA" id="ARBA00022842"/>
    </source>
</evidence>
<dbReference type="PANTHER" id="PTHR11596">
    <property type="entry name" value="ALKALINE PHOSPHATASE"/>
    <property type="match status" value="1"/>
</dbReference>
<evidence type="ECO:0000256" key="11">
    <source>
        <dbReference type="RuleBase" id="RU003947"/>
    </source>
</evidence>
<keyword evidence="6" id="KW-0479">Metal-binding</keyword>
<dbReference type="InterPro" id="IPR018299">
    <property type="entry name" value="Alkaline_phosphatase_AS"/>
</dbReference>
<dbReference type="PROSITE" id="PS00123">
    <property type="entry name" value="ALKALINE_PHOSPHATASE"/>
    <property type="match status" value="1"/>
</dbReference>
<evidence type="ECO:0000256" key="5">
    <source>
        <dbReference type="ARBA" id="ARBA00022553"/>
    </source>
</evidence>
<protein>
    <recommendedName>
        <fullName evidence="4 11">Alkaline phosphatase</fullName>
        <ecNumber evidence="4 11">3.1.3.1</ecNumber>
    </recommendedName>
</protein>
<comment type="similarity">
    <text evidence="3 10">Belongs to the alkaline phosphatase family.</text>
</comment>
<keyword evidence="7 11" id="KW-0378">Hydrolase</keyword>
<dbReference type="RefSeq" id="XP_006822494.1">
    <property type="nucleotide sequence ID" value="XM_006822431.1"/>
</dbReference>
<name>A0ABM0MR53_SACKO</name>
<proteinExistence type="inferred from homology"/>
<keyword evidence="12" id="KW-0472">Membrane</keyword>
<gene>
    <name evidence="14" type="primary">LOC100370871</name>
</gene>